<dbReference type="KEGG" id="mets:DK389_04330"/>
<gene>
    <name evidence="2" type="ORF">DK389_04330</name>
</gene>
<dbReference type="InterPro" id="IPR025282">
    <property type="entry name" value="DUF4214"/>
</dbReference>
<organism evidence="2 3">
    <name type="scientific">Methylobacterium durans</name>
    <dbReference type="NCBI Taxonomy" id="2202825"/>
    <lineage>
        <taxon>Bacteria</taxon>
        <taxon>Pseudomonadati</taxon>
        <taxon>Pseudomonadota</taxon>
        <taxon>Alphaproteobacteria</taxon>
        <taxon>Hyphomicrobiales</taxon>
        <taxon>Methylobacteriaceae</taxon>
        <taxon>Methylobacterium</taxon>
    </lineage>
</organism>
<feature type="domain" description="DUF4214" evidence="1">
    <location>
        <begin position="519"/>
        <end position="583"/>
    </location>
</feature>
<protein>
    <recommendedName>
        <fullName evidence="1">DUF4214 domain-containing protein</fullName>
    </recommendedName>
</protein>
<name>A0A2U8W1G7_9HYPH</name>
<dbReference type="OrthoDB" id="7970799at2"/>
<dbReference type="Proteomes" id="UP000245926">
    <property type="component" value="Chromosome"/>
</dbReference>
<dbReference type="InterPro" id="IPR038255">
    <property type="entry name" value="PBS_linker_sf"/>
</dbReference>
<reference evidence="3" key="1">
    <citation type="submission" date="2018-05" db="EMBL/GenBank/DDBJ databases">
        <title>Complete Genome Sequence of Methylobacterium sp. 17SD2-17.</title>
        <authorList>
            <person name="Srinivasan S."/>
        </authorList>
    </citation>
    <scope>NUCLEOTIDE SEQUENCE [LARGE SCALE GENOMIC DNA]</scope>
    <source>
        <strain evidence="3">17SD2-17</strain>
    </source>
</reference>
<dbReference type="AlphaFoldDB" id="A0A2U8W1G7"/>
<keyword evidence="3" id="KW-1185">Reference proteome</keyword>
<feature type="domain" description="DUF4214" evidence="1">
    <location>
        <begin position="397"/>
        <end position="464"/>
    </location>
</feature>
<evidence type="ECO:0000259" key="1">
    <source>
        <dbReference type="Pfam" id="PF13946"/>
    </source>
</evidence>
<accession>A0A2U8W1G7</accession>
<sequence>MAVTPSELDNLSPFALIADVHGASAVVETRAGTSWGLAEYGTLRDAFVFADANGNGIHDANEVSATTAAAGHFDFPAPGAGRLILTGGFDTAMGLGTDGSLAAPAGSLVISALTTLLDRIAVAKGGDLAAAQAVLRTAAGISVDADVMRLDAVAGVQLGQASVASVYAADAILRDTITLLHQAGATADVYAVLTADPALLARILDRGDADWTTRYEALLELARDAGAADLRASGFAAVAAASNALVAATTFETSDPLAYLTAIGAISRTAQGETARDLRAAGTDANAILDTVRAYTGEHLSAAVSANLSKVGPFPIPIGTAVLGDGTVATPFDGHSPSEPAQDTSALLFGTFAGSVHEAGGQVYAIYQAVLGRAPDTLGLEYWADALEKGLSSAGLAKALLASSEYHALAATSGAPGFIEDLYHNVLHRGADATGLQFFMDALEHGATPADIAAGVATSAEAQTVLGPAFAGGLFVPNKAAADVARLYYATLGRAPDADGLRSFTIASETGLSKSGVAKVMLDSLEFGSRFGALDASEFVDHLYVGALGRHAEASGFQFWTDVLKHGASHADVAVAITDSAEAFAYHAAHIEQGWHLAA</sequence>
<evidence type="ECO:0000313" key="3">
    <source>
        <dbReference type="Proteomes" id="UP000245926"/>
    </source>
</evidence>
<dbReference type="EMBL" id="CP029550">
    <property type="protein sequence ID" value="AWN39905.1"/>
    <property type="molecule type" value="Genomic_DNA"/>
</dbReference>
<dbReference type="Pfam" id="PF13946">
    <property type="entry name" value="DUF4214"/>
    <property type="match status" value="2"/>
</dbReference>
<proteinExistence type="predicted"/>
<evidence type="ECO:0000313" key="2">
    <source>
        <dbReference type="EMBL" id="AWN39905.1"/>
    </source>
</evidence>
<dbReference type="Gene3D" id="1.10.3130.20">
    <property type="entry name" value="Phycobilisome linker domain"/>
    <property type="match status" value="2"/>
</dbReference>